<protein>
    <submittedName>
        <fullName evidence="3">Pilus assembly protein CpaB</fullName>
    </submittedName>
</protein>
<proteinExistence type="predicted"/>
<accession>A0A1H1X9C3</accession>
<evidence type="ECO:0000313" key="3">
    <source>
        <dbReference type="EMBL" id="SDT05923.1"/>
    </source>
</evidence>
<dbReference type="Pfam" id="PF16976">
    <property type="entry name" value="RcpC"/>
    <property type="match status" value="1"/>
</dbReference>
<dbReference type="STRING" id="546871.SAMN04488543_2946"/>
<dbReference type="InterPro" id="IPR031571">
    <property type="entry name" value="RcpC_dom"/>
</dbReference>
<sequence>MTALLLAVVGGLLLLVYVAKADQRAVAGLQPVRVLVLTKAVPEGATSSELAAALEERQLPGTAVAPGAVTSLSELRGRVATTSLQPGEQLLLSRLADPAALEAAKGVTVPEGLHQVSVTLEPQRVVGASLAPGATVGVFLSTKDSTRLTLQKVLVTAVQGGAVGAEGGAAPQSTPLTVTLALSGADAQKVVFTAEHGTIWLSSEPSDAPSTQTSATTEKSLYS</sequence>
<organism evidence="3 4">
    <name type="scientific">Friedmanniella luteola</name>
    <dbReference type="NCBI Taxonomy" id="546871"/>
    <lineage>
        <taxon>Bacteria</taxon>
        <taxon>Bacillati</taxon>
        <taxon>Actinomycetota</taxon>
        <taxon>Actinomycetes</taxon>
        <taxon>Propionibacteriales</taxon>
        <taxon>Nocardioidaceae</taxon>
        <taxon>Friedmanniella</taxon>
    </lineage>
</organism>
<evidence type="ECO:0000256" key="1">
    <source>
        <dbReference type="SAM" id="MobiDB-lite"/>
    </source>
</evidence>
<reference evidence="3 4" key="1">
    <citation type="submission" date="2016-10" db="EMBL/GenBank/DDBJ databases">
        <authorList>
            <person name="de Groot N.N."/>
        </authorList>
    </citation>
    <scope>NUCLEOTIDE SEQUENCE [LARGE SCALE GENOMIC DNA]</scope>
    <source>
        <strain evidence="3 4">DSM 21741</strain>
    </source>
</reference>
<dbReference type="InterPro" id="IPR013974">
    <property type="entry name" value="SAF"/>
</dbReference>
<evidence type="ECO:0000313" key="4">
    <source>
        <dbReference type="Proteomes" id="UP000199092"/>
    </source>
</evidence>
<dbReference type="Proteomes" id="UP000199092">
    <property type="component" value="Chromosome I"/>
</dbReference>
<feature type="domain" description="SAF" evidence="2">
    <location>
        <begin position="32"/>
        <end position="96"/>
    </location>
</feature>
<dbReference type="SMART" id="SM00858">
    <property type="entry name" value="SAF"/>
    <property type="match status" value="1"/>
</dbReference>
<dbReference type="EMBL" id="LT629749">
    <property type="protein sequence ID" value="SDT05923.1"/>
    <property type="molecule type" value="Genomic_DNA"/>
</dbReference>
<feature type="region of interest" description="Disordered" evidence="1">
    <location>
        <begin position="202"/>
        <end position="223"/>
    </location>
</feature>
<dbReference type="CDD" id="cd11614">
    <property type="entry name" value="SAF_CpaB_FlgA_like"/>
    <property type="match status" value="1"/>
</dbReference>
<gene>
    <name evidence="3" type="ORF">SAMN04488543_2946</name>
</gene>
<evidence type="ECO:0000259" key="2">
    <source>
        <dbReference type="SMART" id="SM00858"/>
    </source>
</evidence>
<dbReference type="AlphaFoldDB" id="A0A1H1X9C3"/>
<dbReference type="RefSeq" id="WP_197677050.1">
    <property type="nucleotide sequence ID" value="NZ_LT629749.1"/>
</dbReference>
<name>A0A1H1X9C3_9ACTN</name>
<keyword evidence="4" id="KW-1185">Reference proteome</keyword>